<sequence length="186" mass="21248">MDCNNERALAIKETAEKKFAEKDYAEAKKLAQEAKDLFPGLGFISLFITVIDIYFYRQEIVNGQPNWRAVLGLETPSTLDKTCEKYYNLYEDVKLGKNNVLGAEGALQILSEAFCHLTGQFWTVCPSCQFQFQYSTDSINKEILCFNCQKYYVAVPFYSATHLTNSRTMSRFQRRNVVLALKAPSS</sequence>
<keyword evidence="4" id="KW-1185">Reference proteome</keyword>
<name>A0AAD8L7C1_TARER</name>
<reference evidence="3" key="1">
    <citation type="journal article" date="2023" name="bioRxiv">
        <title>Improved chromosome-level genome assembly for marigold (Tagetes erecta).</title>
        <authorList>
            <person name="Jiang F."/>
            <person name="Yuan L."/>
            <person name="Wang S."/>
            <person name="Wang H."/>
            <person name="Xu D."/>
            <person name="Wang A."/>
            <person name="Fan W."/>
        </authorList>
    </citation>
    <scope>NUCLEOTIDE SEQUENCE</scope>
    <source>
        <strain evidence="3">WSJ</strain>
        <tissue evidence="3">Leaf</tissue>
    </source>
</reference>
<feature type="transmembrane region" description="Helical" evidence="1">
    <location>
        <begin position="37"/>
        <end position="56"/>
    </location>
</feature>
<protein>
    <recommendedName>
        <fullName evidence="2">Zinc beta-ribbon domain-containing protein</fullName>
    </recommendedName>
</protein>
<keyword evidence="1" id="KW-0472">Membrane</keyword>
<gene>
    <name evidence="3" type="ORF">QVD17_10844</name>
</gene>
<keyword evidence="1" id="KW-1133">Transmembrane helix</keyword>
<dbReference type="InterPro" id="IPR056988">
    <property type="entry name" value="Zn_ribbon_pln"/>
</dbReference>
<dbReference type="EMBL" id="JAUHHV010000002">
    <property type="protein sequence ID" value="KAK1433926.1"/>
    <property type="molecule type" value="Genomic_DNA"/>
</dbReference>
<evidence type="ECO:0000313" key="4">
    <source>
        <dbReference type="Proteomes" id="UP001229421"/>
    </source>
</evidence>
<evidence type="ECO:0000256" key="1">
    <source>
        <dbReference type="SAM" id="Phobius"/>
    </source>
</evidence>
<dbReference type="PANTHER" id="PTHR44137:SF32">
    <property type="entry name" value="DNAJ HEAT SHOCK AMINO-TERMINAL DOMAIN PROTEIN"/>
    <property type="match status" value="1"/>
</dbReference>
<dbReference type="Proteomes" id="UP001229421">
    <property type="component" value="Unassembled WGS sequence"/>
</dbReference>
<organism evidence="3 4">
    <name type="scientific">Tagetes erecta</name>
    <name type="common">African marigold</name>
    <dbReference type="NCBI Taxonomy" id="13708"/>
    <lineage>
        <taxon>Eukaryota</taxon>
        <taxon>Viridiplantae</taxon>
        <taxon>Streptophyta</taxon>
        <taxon>Embryophyta</taxon>
        <taxon>Tracheophyta</taxon>
        <taxon>Spermatophyta</taxon>
        <taxon>Magnoliopsida</taxon>
        <taxon>eudicotyledons</taxon>
        <taxon>Gunneridae</taxon>
        <taxon>Pentapetalae</taxon>
        <taxon>asterids</taxon>
        <taxon>campanulids</taxon>
        <taxon>Asterales</taxon>
        <taxon>Asteraceae</taxon>
        <taxon>Asteroideae</taxon>
        <taxon>Heliantheae alliance</taxon>
        <taxon>Tageteae</taxon>
        <taxon>Tagetes</taxon>
    </lineage>
</organism>
<proteinExistence type="predicted"/>
<accession>A0AAD8L7C1</accession>
<dbReference type="AlphaFoldDB" id="A0AAD8L7C1"/>
<comment type="caution">
    <text evidence="3">The sequence shown here is derived from an EMBL/GenBank/DDBJ whole genome shotgun (WGS) entry which is preliminary data.</text>
</comment>
<evidence type="ECO:0000259" key="2">
    <source>
        <dbReference type="Pfam" id="PF23551"/>
    </source>
</evidence>
<dbReference type="PANTHER" id="PTHR44137">
    <property type="entry name" value="BNAC03G44070D PROTEIN"/>
    <property type="match status" value="1"/>
</dbReference>
<dbReference type="Pfam" id="PF23551">
    <property type="entry name" value="Zn_ribbon_20"/>
    <property type="match status" value="1"/>
</dbReference>
<evidence type="ECO:0000313" key="3">
    <source>
        <dbReference type="EMBL" id="KAK1433926.1"/>
    </source>
</evidence>
<feature type="domain" description="Zinc beta-ribbon" evidence="2">
    <location>
        <begin position="121"/>
        <end position="155"/>
    </location>
</feature>
<keyword evidence="1" id="KW-0812">Transmembrane</keyword>